<gene>
    <name evidence="6" type="primary">LOC100900878</name>
</gene>
<evidence type="ECO:0000313" key="6">
    <source>
        <dbReference type="RefSeq" id="XP_003742926.1"/>
    </source>
</evidence>
<comment type="similarity">
    <text evidence="1 2">Belongs to the small heat shock protein (HSP20) family.</text>
</comment>
<evidence type="ECO:0000256" key="3">
    <source>
        <dbReference type="SAM" id="MobiDB-lite"/>
    </source>
</evidence>
<keyword evidence="5" id="KW-1185">Reference proteome</keyword>
<dbReference type="PROSITE" id="PS01031">
    <property type="entry name" value="SHSP"/>
    <property type="match status" value="1"/>
</dbReference>
<reference evidence="6" key="1">
    <citation type="submission" date="2025-08" db="UniProtKB">
        <authorList>
            <consortium name="RefSeq"/>
        </authorList>
    </citation>
    <scope>IDENTIFICATION</scope>
</reference>
<dbReference type="Proteomes" id="UP000694867">
    <property type="component" value="Unplaced"/>
</dbReference>
<protein>
    <submittedName>
        <fullName evidence="6">Uncharacterized protein LOC100900878</fullName>
    </submittedName>
</protein>
<dbReference type="Pfam" id="PF00011">
    <property type="entry name" value="HSP20"/>
    <property type="match status" value="1"/>
</dbReference>
<dbReference type="KEGG" id="goe:100900878"/>
<evidence type="ECO:0000259" key="4">
    <source>
        <dbReference type="PROSITE" id="PS01031"/>
    </source>
</evidence>
<dbReference type="InterPro" id="IPR002068">
    <property type="entry name" value="A-crystallin/Hsp20_dom"/>
</dbReference>
<evidence type="ECO:0000313" key="5">
    <source>
        <dbReference type="Proteomes" id="UP000694867"/>
    </source>
</evidence>
<dbReference type="InterPro" id="IPR008978">
    <property type="entry name" value="HSP20-like_chaperone"/>
</dbReference>
<dbReference type="Gene3D" id="2.60.40.790">
    <property type="match status" value="1"/>
</dbReference>
<feature type="region of interest" description="Disordered" evidence="3">
    <location>
        <begin position="152"/>
        <end position="174"/>
    </location>
</feature>
<evidence type="ECO:0000256" key="1">
    <source>
        <dbReference type="PROSITE-ProRule" id="PRU00285"/>
    </source>
</evidence>
<proteinExistence type="inferred from homology"/>
<name>A0AAJ6QT22_9ACAR</name>
<dbReference type="CDD" id="cd00298">
    <property type="entry name" value="ACD_sHsps_p23-like"/>
    <property type="match status" value="1"/>
</dbReference>
<dbReference type="AlphaFoldDB" id="A0AAJ6QT22"/>
<accession>A0AAJ6QT22</accession>
<sequence length="174" mass="20232">MFARQLCRLRPALTRRLPVRSRHMSLPAEFRALDRMMDDFFRQPMILSRPSFRRRDLLGEFESRLHLHENDGKLIAQMGLPEGVKPEDVKISLKDDCLSVSFRFESKRENFTSVSEFHEKLKLDQVDFEKMEAMVDTHEGVLRIEAPLKDNKAGESQVKLNIDRSGGDSKKIES</sequence>
<evidence type="ECO:0000256" key="2">
    <source>
        <dbReference type="RuleBase" id="RU003616"/>
    </source>
</evidence>
<dbReference type="RefSeq" id="XP_003742926.1">
    <property type="nucleotide sequence ID" value="XM_003742878.2"/>
</dbReference>
<feature type="compositionally biased region" description="Basic and acidic residues" evidence="3">
    <location>
        <begin position="161"/>
        <end position="174"/>
    </location>
</feature>
<organism evidence="5 6">
    <name type="scientific">Galendromus occidentalis</name>
    <name type="common">western predatory mite</name>
    <dbReference type="NCBI Taxonomy" id="34638"/>
    <lineage>
        <taxon>Eukaryota</taxon>
        <taxon>Metazoa</taxon>
        <taxon>Ecdysozoa</taxon>
        <taxon>Arthropoda</taxon>
        <taxon>Chelicerata</taxon>
        <taxon>Arachnida</taxon>
        <taxon>Acari</taxon>
        <taxon>Parasitiformes</taxon>
        <taxon>Mesostigmata</taxon>
        <taxon>Gamasina</taxon>
        <taxon>Phytoseioidea</taxon>
        <taxon>Phytoseiidae</taxon>
        <taxon>Typhlodrominae</taxon>
        <taxon>Galendromus</taxon>
    </lineage>
</organism>
<dbReference type="GeneID" id="100900878"/>
<dbReference type="SUPFAM" id="SSF49764">
    <property type="entry name" value="HSP20-like chaperones"/>
    <property type="match status" value="1"/>
</dbReference>
<feature type="domain" description="SHSP" evidence="4">
    <location>
        <begin position="56"/>
        <end position="163"/>
    </location>
</feature>